<dbReference type="PROSITE" id="PS50928">
    <property type="entry name" value="ABC_TM1"/>
    <property type="match status" value="1"/>
</dbReference>
<organism evidence="9 10">
    <name type="scientific">Umezawaea endophytica</name>
    <dbReference type="NCBI Taxonomy" id="1654476"/>
    <lineage>
        <taxon>Bacteria</taxon>
        <taxon>Bacillati</taxon>
        <taxon>Actinomycetota</taxon>
        <taxon>Actinomycetes</taxon>
        <taxon>Pseudonocardiales</taxon>
        <taxon>Pseudonocardiaceae</taxon>
        <taxon>Umezawaea</taxon>
    </lineage>
</organism>
<dbReference type="RefSeq" id="WP_259627358.1">
    <property type="nucleotide sequence ID" value="NZ_JANYMP010000020.1"/>
</dbReference>
<keyword evidence="2 7" id="KW-0813">Transport</keyword>
<dbReference type="CDD" id="cd06261">
    <property type="entry name" value="TM_PBP2"/>
    <property type="match status" value="1"/>
</dbReference>
<sequence>MTKFFKRWIVFAGLVVVWQIATVLADDPFFPPPTEIAEAARELWLSGPPDQLFLTDIVFEHLIPSVSRLMGGWAIAAAIGISLGVALGRSRTALEFAGPLLTFMRSIPPPALVPVFLLLFNVGTSMQLATIVFGVLWPILLNTIDGARSVDTLKYETSAVFRVPKWQWVLGVVLPSAAPKIFAGLRVSLSLSLVLMVVSELVGTDNGIGSQLLVAQREFDFPNMWAGIVLLGVIGYALNTVLLAVEHRVLGWQPKQEHSKPVQLATAGD</sequence>
<dbReference type="InterPro" id="IPR035906">
    <property type="entry name" value="MetI-like_sf"/>
</dbReference>
<dbReference type="Pfam" id="PF00528">
    <property type="entry name" value="BPD_transp_1"/>
    <property type="match status" value="1"/>
</dbReference>
<keyword evidence="6 7" id="KW-0472">Membrane</keyword>
<gene>
    <name evidence="9" type="ORF">NZH93_33910</name>
</gene>
<feature type="domain" description="ABC transmembrane type-1" evidence="8">
    <location>
        <begin position="62"/>
        <end position="242"/>
    </location>
</feature>
<evidence type="ECO:0000256" key="7">
    <source>
        <dbReference type="RuleBase" id="RU363032"/>
    </source>
</evidence>
<evidence type="ECO:0000256" key="3">
    <source>
        <dbReference type="ARBA" id="ARBA00022475"/>
    </source>
</evidence>
<reference evidence="9" key="1">
    <citation type="submission" date="2022-08" db="EMBL/GenBank/DDBJ databases">
        <authorList>
            <person name="Tistechok S."/>
            <person name="Samborskyy M."/>
            <person name="Roman I."/>
        </authorList>
    </citation>
    <scope>NUCLEOTIDE SEQUENCE</scope>
    <source>
        <strain evidence="9">DSM 103496</strain>
    </source>
</reference>
<keyword evidence="4 7" id="KW-0812">Transmembrane</keyword>
<keyword evidence="5 7" id="KW-1133">Transmembrane helix</keyword>
<dbReference type="EMBL" id="JANYMP010000020">
    <property type="protein sequence ID" value="MCS7481878.1"/>
    <property type="molecule type" value="Genomic_DNA"/>
</dbReference>
<evidence type="ECO:0000256" key="4">
    <source>
        <dbReference type="ARBA" id="ARBA00022692"/>
    </source>
</evidence>
<evidence type="ECO:0000259" key="8">
    <source>
        <dbReference type="PROSITE" id="PS50928"/>
    </source>
</evidence>
<evidence type="ECO:0000313" key="9">
    <source>
        <dbReference type="EMBL" id="MCS7481878.1"/>
    </source>
</evidence>
<protein>
    <submittedName>
        <fullName evidence="9">ABC transporter permease</fullName>
    </submittedName>
</protein>
<evidence type="ECO:0000256" key="1">
    <source>
        <dbReference type="ARBA" id="ARBA00004651"/>
    </source>
</evidence>
<comment type="subcellular location">
    <subcellularLocation>
        <location evidence="1 7">Cell membrane</location>
        <topology evidence="1 7">Multi-pass membrane protein</topology>
    </subcellularLocation>
</comment>
<dbReference type="InterPro" id="IPR000515">
    <property type="entry name" value="MetI-like"/>
</dbReference>
<feature type="transmembrane region" description="Helical" evidence="7">
    <location>
        <begin position="126"/>
        <end position="144"/>
    </location>
</feature>
<dbReference type="Proteomes" id="UP001141259">
    <property type="component" value="Unassembled WGS sequence"/>
</dbReference>
<evidence type="ECO:0000256" key="2">
    <source>
        <dbReference type="ARBA" id="ARBA00022448"/>
    </source>
</evidence>
<evidence type="ECO:0000313" key="10">
    <source>
        <dbReference type="Proteomes" id="UP001141259"/>
    </source>
</evidence>
<feature type="transmembrane region" description="Helical" evidence="7">
    <location>
        <begin position="70"/>
        <end position="88"/>
    </location>
</feature>
<comment type="similarity">
    <text evidence="7">Belongs to the binding-protein-dependent transport system permease family.</text>
</comment>
<dbReference type="PANTHER" id="PTHR30151:SF0">
    <property type="entry name" value="ABC TRANSPORTER PERMEASE PROTEIN MJ0413-RELATED"/>
    <property type="match status" value="1"/>
</dbReference>
<dbReference type="SUPFAM" id="SSF161098">
    <property type="entry name" value="MetI-like"/>
    <property type="match status" value="1"/>
</dbReference>
<dbReference type="AlphaFoldDB" id="A0A9X2VS49"/>
<dbReference type="GO" id="GO:0005886">
    <property type="term" value="C:plasma membrane"/>
    <property type="evidence" value="ECO:0007669"/>
    <property type="project" value="UniProtKB-SubCell"/>
</dbReference>
<dbReference type="Gene3D" id="1.10.3720.10">
    <property type="entry name" value="MetI-like"/>
    <property type="match status" value="1"/>
</dbReference>
<keyword evidence="3" id="KW-1003">Cell membrane</keyword>
<proteinExistence type="inferred from homology"/>
<evidence type="ECO:0000256" key="6">
    <source>
        <dbReference type="ARBA" id="ARBA00023136"/>
    </source>
</evidence>
<dbReference type="GO" id="GO:0055085">
    <property type="term" value="P:transmembrane transport"/>
    <property type="evidence" value="ECO:0007669"/>
    <property type="project" value="InterPro"/>
</dbReference>
<comment type="caution">
    <text evidence="9">The sequence shown here is derived from an EMBL/GenBank/DDBJ whole genome shotgun (WGS) entry which is preliminary data.</text>
</comment>
<name>A0A9X2VS49_9PSEU</name>
<accession>A0A9X2VS49</accession>
<dbReference type="PANTHER" id="PTHR30151">
    <property type="entry name" value="ALKANE SULFONATE ABC TRANSPORTER-RELATED, MEMBRANE SUBUNIT"/>
    <property type="match status" value="1"/>
</dbReference>
<feature type="transmembrane region" description="Helical" evidence="7">
    <location>
        <begin position="224"/>
        <end position="245"/>
    </location>
</feature>
<keyword evidence="10" id="KW-1185">Reference proteome</keyword>
<evidence type="ECO:0000256" key="5">
    <source>
        <dbReference type="ARBA" id="ARBA00022989"/>
    </source>
</evidence>